<dbReference type="EMBL" id="FMJC01000002">
    <property type="protein sequence ID" value="SCM72439.1"/>
    <property type="molecule type" value="Genomic_DNA"/>
</dbReference>
<name>A0A212L525_9BACT</name>
<dbReference type="AlphaFoldDB" id="A0A212L525"/>
<evidence type="ECO:0000313" key="2">
    <source>
        <dbReference type="EMBL" id="SCM72439.1"/>
    </source>
</evidence>
<gene>
    <name evidence="2" type="ORF">KL86DES1_20614</name>
</gene>
<evidence type="ECO:0000259" key="1">
    <source>
        <dbReference type="Pfam" id="PF12358"/>
    </source>
</evidence>
<dbReference type="InterPro" id="IPR022104">
    <property type="entry name" value="DUF3644"/>
</dbReference>
<proteinExistence type="predicted"/>
<reference evidence="2" key="1">
    <citation type="submission" date="2016-08" db="EMBL/GenBank/DDBJ databases">
        <authorList>
            <person name="Seilhamer J.J."/>
        </authorList>
    </citation>
    <scope>NUCLEOTIDE SEQUENCE</scope>
    <source>
        <strain evidence="2">86-1</strain>
    </source>
</reference>
<accession>A0A212L525</accession>
<feature type="domain" description="DUF3644" evidence="1">
    <location>
        <begin position="100"/>
        <end position="278"/>
    </location>
</feature>
<sequence length="428" mass="50227">MKTNMERIKKSYSFFMKQSGSNSNFSIKDIAEATGWSVSTVRTYTTKKWRTFLTLDDGQYRINSTEFSYSEDEYGRMMSQVQIYSSDPYKPQLSATVEILVQKARDSAILAVDVYNRPMTSFRSQGFTVMMIIAWTSLLHAIFENEGTDYYYRENGDYRIIDGDKKAWELSTCLDNYKQLSQPIIANVRMFILLRNKIEHRFSPIFDFDICGECQALLLNFEELITNKFGNYYSLSSTLSIPLQCISTKNQWQYEATKQLHSNHYKFLKEFIESYRDTLPDNIYGNIEYSFRVYLVPKLGNHKSSSDLAMEFIKYDPSQPEQFASLERGITLIKEKRVQVANQGRFKPSQVCQQVTQRLGRPFKVGLHTKAWKYYKVRTSGHQADGCMHLYCQYDEPHKDYVYTQEWVDFLVKKLADEDEYKQIMSVK</sequence>
<protein>
    <recommendedName>
        <fullName evidence="1">DUF3644 domain-containing protein</fullName>
    </recommendedName>
</protein>
<organism evidence="2">
    <name type="scientific">uncultured Desulfovibrio sp</name>
    <dbReference type="NCBI Taxonomy" id="167968"/>
    <lineage>
        <taxon>Bacteria</taxon>
        <taxon>Pseudomonadati</taxon>
        <taxon>Thermodesulfobacteriota</taxon>
        <taxon>Desulfovibrionia</taxon>
        <taxon>Desulfovibrionales</taxon>
        <taxon>Desulfovibrionaceae</taxon>
        <taxon>Desulfovibrio</taxon>
        <taxon>environmental samples</taxon>
    </lineage>
</organism>
<dbReference type="Pfam" id="PF12358">
    <property type="entry name" value="DUF3644"/>
    <property type="match status" value="1"/>
</dbReference>
<dbReference type="RefSeq" id="WP_179980204.1">
    <property type="nucleotide sequence ID" value="NZ_LT608333.1"/>
</dbReference>